<keyword evidence="3" id="KW-1185">Reference proteome</keyword>
<organism evidence="2 3">
    <name type="scientific">Iphiclides podalirius</name>
    <name type="common">scarce swallowtail</name>
    <dbReference type="NCBI Taxonomy" id="110791"/>
    <lineage>
        <taxon>Eukaryota</taxon>
        <taxon>Metazoa</taxon>
        <taxon>Ecdysozoa</taxon>
        <taxon>Arthropoda</taxon>
        <taxon>Hexapoda</taxon>
        <taxon>Insecta</taxon>
        <taxon>Pterygota</taxon>
        <taxon>Neoptera</taxon>
        <taxon>Endopterygota</taxon>
        <taxon>Lepidoptera</taxon>
        <taxon>Glossata</taxon>
        <taxon>Ditrysia</taxon>
        <taxon>Papilionoidea</taxon>
        <taxon>Papilionidae</taxon>
        <taxon>Papilioninae</taxon>
        <taxon>Iphiclides</taxon>
    </lineage>
</organism>
<feature type="region of interest" description="Disordered" evidence="1">
    <location>
        <begin position="136"/>
        <end position="160"/>
    </location>
</feature>
<dbReference type="Proteomes" id="UP000837857">
    <property type="component" value="Chromosome 24"/>
</dbReference>
<feature type="compositionally biased region" description="Polar residues" evidence="1">
    <location>
        <begin position="141"/>
        <end position="152"/>
    </location>
</feature>
<evidence type="ECO:0000313" key="2">
    <source>
        <dbReference type="EMBL" id="CAH2056865.1"/>
    </source>
</evidence>
<proteinExistence type="predicted"/>
<evidence type="ECO:0000256" key="1">
    <source>
        <dbReference type="SAM" id="MobiDB-lite"/>
    </source>
</evidence>
<dbReference type="EMBL" id="OW152836">
    <property type="protein sequence ID" value="CAH2056865.1"/>
    <property type="molecule type" value="Genomic_DNA"/>
</dbReference>
<protein>
    <submittedName>
        <fullName evidence="2">Uncharacterized protein</fullName>
    </submittedName>
</protein>
<feature type="non-terminal residue" evidence="2">
    <location>
        <position position="265"/>
    </location>
</feature>
<name>A0ABN8IJQ7_9NEOP</name>
<sequence>MILQKRCVKLVDYLEEKIEVIPRIEIKVDQEDGAVPVSRSIEEKAAEPEVYNLNKARYGDLKRILVKRKVPHGFLAPEYEYDYKYNTYYRPLFRIHKSRETNTLPENAGESSIYSDNKNKLAYIIMTSNDRKRKRIKPNLHDSSPIHTVSRNPKSHVKKSKQAFKDGKSYLDFLLEYLSSTVSAPTMLSRYINKSPRSPIFGEQSDFTNSVRTVPDPEATKEKKQTWLPKYPLWNFWTYKKSIYQDECPGLQINVGGLCIRVPPH</sequence>
<evidence type="ECO:0000313" key="3">
    <source>
        <dbReference type="Proteomes" id="UP000837857"/>
    </source>
</evidence>
<gene>
    <name evidence="2" type="ORF">IPOD504_LOCUS9825</name>
</gene>
<accession>A0ABN8IJQ7</accession>
<reference evidence="2" key="1">
    <citation type="submission" date="2022-03" db="EMBL/GenBank/DDBJ databases">
        <authorList>
            <person name="Martin H S."/>
        </authorList>
    </citation>
    <scope>NUCLEOTIDE SEQUENCE</scope>
</reference>